<dbReference type="InterPro" id="IPR050585">
    <property type="entry name" value="Xaa-Pro_dipeptidyl-ppase/CocE"/>
</dbReference>
<dbReference type="Gene3D" id="1.10.3020.10">
    <property type="entry name" value="alpha-amino acid ester hydrolase ( Helical cap domain)"/>
    <property type="match status" value="1"/>
</dbReference>
<dbReference type="InterPro" id="IPR005674">
    <property type="entry name" value="CocE/Ser_esterase"/>
</dbReference>
<keyword evidence="4" id="KW-1185">Reference proteome</keyword>
<evidence type="ECO:0000259" key="2">
    <source>
        <dbReference type="SMART" id="SM00939"/>
    </source>
</evidence>
<name>A0A545TEZ0_9PROT</name>
<reference evidence="3 4" key="1">
    <citation type="submission" date="2019-06" db="EMBL/GenBank/DDBJ databases">
        <title>Whole genome sequence for Rhodospirillaceae sp. R148.</title>
        <authorList>
            <person name="Wang G."/>
        </authorList>
    </citation>
    <scope>NUCLEOTIDE SEQUENCE [LARGE SCALE GENOMIC DNA]</scope>
    <source>
        <strain evidence="3 4">R148</strain>
    </source>
</reference>
<dbReference type="SUPFAM" id="SSF49785">
    <property type="entry name" value="Galactose-binding domain-like"/>
    <property type="match status" value="1"/>
</dbReference>
<proteinExistence type="predicted"/>
<dbReference type="SUPFAM" id="SSF53474">
    <property type="entry name" value="alpha/beta-Hydrolases"/>
    <property type="match status" value="1"/>
</dbReference>
<comment type="caution">
    <text evidence="3">The sequence shown here is derived from an EMBL/GenBank/DDBJ whole genome shotgun (WGS) entry which is preliminary data.</text>
</comment>
<dbReference type="InterPro" id="IPR029058">
    <property type="entry name" value="AB_hydrolase_fold"/>
</dbReference>
<dbReference type="Pfam" id="PF08530">
    <property type="entry name" value="PepX_C"/>
    <property type="match status" value="1"/>
</dbReference>
<dbReference type="SMART" id="SM00939">
    <property type="entry name" value="PepX_C"/>
    <property type="match status" value="1"/>
</dbReference>
<dbReference type="InterPro" id="IPR013736">
    <property type="entry name" value="Xaa-Pro_dipept_C"/>
</dbReference>
<dbReference type="NCBIfam" id="TIGR00976">
    <property type="entry name" value="CocE_NonD"/>
    <property type="match status" value="1"/>
</dbReference>
<evidence type="ECO:0000256" key="1">
    <source>
        <dbReference type="ARBA" id="ARBA00022801"/>
    </source>
</evidence>
<dbReference type="InterPro" id="IPR000383">
    <property type="entry name" value="Xaa-Pro-like_dom"/>
</dbReference>
<feature type="domain" description="Xaa-Pro dipeptidyl-peptidase C-terminal" evidence="2">
    <location>
        <begin position="286"/>
        <end position="543"/>
    </location>
</feature>
<dbReference type="Gene3D" id="2.60.120.260">
    <property type="entry name" value="Galactose-binding domain-like"/>
    <property type="match status" value="1"/>
</dbReference>
<dbReference type="Gene3D" id="3.40.50.1820">
    <property type="entry name" value="alpha/beta hydrolase"/>
    <property type="match status" value="1"/>
</dbReference>
<dbReference type="Proteomes" id="UP000315252">
    <property type="component" value="Unassembled WGS sequence"/>
</dbReference>
<dbReference type="PANTHER" id="PTHR43056">
    <property type="entry name" value="PEPTIDASE S9 PROLYL OLIGOPEPTIDASE"/>
    <property type="match status" value="1"/>
</dbReference>
<gene>
    <name evidence="3" type="ORF">FKG95_23030</name>
</gene>
<dbReference type="OrthoDB" id="9806163at2"/>
<dbReference type="GO" id="GO:0008239">
    <property type="term" value="F:dipeptidyl-peptidase activity"/>
    <property type="evidence" value="ECO:0007669"/>
    <property type="project" value="InterPro"/>
</dbReference>
<protein>
    <submittedName>
        <fullName evidence="3">CocE/NonD family hydrolase</fullName>
    </submittedName>
</protein>
<dbReference type="EMBL" id="VHSH01000009">
    <property type="protein sequence ID" value="TQV75789.1"/>
    <property type="molecule type" value="Genomic_DNA"/>
</dbReference>
<dbReference type="InterPro" id="IPR008979">
    <property type="entry name" value="Galactose-bd-like_sf"/>
</dbReference>
<dbReference type="Pfam" id="PF02129">
    <property type="entry name" value="Peptidase_S15"/>
    <property type="match status" value="1"/>
</dbReference>
<evidence type="ECO:0000313" key="4">
    <source>
        <dbReference type="Proteomes" id="UP000315252"/>
    </source>
</evidence>
<accession>A0A545TEZ0</accession>
<dbReference type="RefSeq" id="WP_142898776.1">
    <property type="nucleotide sequence ID" value="NZ_ML660060.1"/>
</dbReference>
<keyword evidence="1 3" id="KW-0378">Hydrolase</keyword>
<sequence>MSKRSFHVIEDAWIPLRDGTRLAARIWMPEGAEQDPVPAILEHLPYRRRDGTAPRDESTYPVFAEAGYAGVRVDMRGSGDSEGVIEDEYSPQELADAVEVIEWLAAQDWCSGSVGMMGISWGGFNSLQVAALRPPALKAVISLSSTVDRYNDDIHFKNGCLLSANFYWATNMLCYSSRPPDPEIVGADWRTQWLKRLETIDYPLNTWLAHQRRDDYWRHGSICEDYDALEAAVLIIAGWGDGYRNAPPTAAAHLNAPVKAINGPWIHKYPHFAWPKPRLDFHAEAIRWWDHWLKGIENDAEDLPAYRAYVTEGVRPSTWRESDPGRWVAMESWPSSDVAGMTLHLTGDGCLSDAPGEGGMAVVASPQDCGTASGEYFTLAPGADLPGDQRGDDGLSLVFETEVLAEPLEILGRPSLKVKLAIDAPLGNLAVRLVDVHPDGMAQRVSLGVLNLAHRGGNATPEPMTPGAFEEVEILLDESGHRFRAGHRIRLAISTAYWPLILPPPSHVTAQLVTGSDSRFTLPVLQAAKPAEMPEPADPDPLPKYPNLEPGETRRWMERDLSAGVTHYLILDDTGANQHPGHGMVSQEIRRECWSIQPEDPLSVTGEAHMTARRSRGDWSTRTETTTRLTADATHFHLTAKLEAYEGEALVFEREWTRKIRRDFM</sequence>
<organism evidence="3 4">
    <name type="scientific">Denitrobaculum tricleocarpae</name>
    <dbReference type="NCBI Taxonomy" id="2591009"/>
    <lineage>
        <taxon>Bacteria</taxon>
        <taxon>Pseudomonadati</taxon>
        <taxon>Pseudomonadota</taxon>
        <taxon>Alphaproteobacteria</taxon>
        <taxon>Rhodospirillales</taxon>
        <taxon>Rhodospirillaceae</taxon>
        <taxon>Denitrobaculum</taxon>
    </lineage>
</organism>
<evidence type="ECO:0000313" key="3">
    <source>
        <dbReference type="EMBL" id="TQV75789.1"/>
    </source>
</evidence>
<dbReference type="AlphaFoldDB" id="A0A545TEZ0"/>
<dbReference type="PANTHER" id="PTHR43056:SF10">
    <property type="entry name" value="COCE_NOND FAMILY, PUTATIVE (AFU_ORTHOLOGUE AFUA_7G00600)-RELATED"/>
    <property type="match status" value="1"/>
</dbReference>